<keyword evidence="5" id="KW-1185">Reference proteome</keyword>
<dbReference type="InterPro" id="IPR011251">
    <property type="entry name" value="Luciferase-like_dom"/>
</dbReference>
<keyword evidence="1" id="KW-0560">Oxidoreductase</keyword>
<gene>
    <name evidence="4" type="ORF">FEG63_18665</name>
</gene>
<dbReference type="InterPro" id="IPR050564">
    <property type="entry name" value="F420-G6PD/mer"/>
</dbReference>
<dbReference type="PANTHER" id="PTHR43244:SF1">
    <property type="entry name" value="5,10-METHYLENETETRAHYDROMETHANOPTERIN REDUCTASE"/>
    <property type="match status" value="1"/>
</dbReference>
<evidence type="ECO:0000259" key="3">
    <source>
        <dbReference type="Pfam" id="PF00296"/>
    </source>
</evidence>
<feature type="region of interest" description="Disordered" evidence="2">
    <location>
        <begin position="1"/>
        <end position="20"/>
    </location>
</feature>
<feature type="domain" description="Luciferase-like" evidence="3">
    <location>
        <begin position="52"/>
        <end position="345"/>
    </location>
</feature>
<evidence type="ECO:0000256" key="2">
    <source>
        <dbReference type="SAM" id="MobiDB-lite"/>
    </source>
</evidence>
<dbReference type="Proteomes" id="UP000708347">
    <property type="component" value="Unassembled WGS sequence"/>
</dbReference>
<protein>
    <submittedName>
        <fullName evidence="4">LLM class flavin-dependent oxidoreductase</fullName>
    </submittedName>
</protein>
<evidence type="ECO:0000313" key="4">
    <source>
        <dbReference type="EMBL" id="NTY61574.1"/>
    </source>
</evidence>
<organism evidence="4 5">
    <name type="scientific">Mycolicibacterium sphagni</name>
    <dbReference type="NCBI Taxonomy" id="1786"/>
    <lineage>
        <taxon>Bacteria</taxon>
        <taxon>Bacillati</taxon>
        <taxon>Actinomycetota</taxon>
        <taxon>Actinomycetes</taxon>
        <taxon>Mycobacteriales</taxon>
        <taxon>Mycobacteriaceae</taxon>
        <taxon>Mycolicibacterium</taxon>
    </lineage>
</organism>
<dbReference type="Gene3D" id="3.20.20.30">
    <property type="entry name" value="Luciferase-like domain"/>
    <property type="match status" value="1"/>
</dbReference>
<proteinExistence type="predicted"/>
<dbReference type="PANTHER" id="PTHR43244">
    <property type="match status" value="1"/>
</dbReference>
<reference evidence="4 5" key="1">
    <citation type="submission" date="2019-05" db="EMBL/GenBank/DDBJ databases">
        <title>Mycolicibacterium sphagni ENV482 genome assembly.</title>
        <authorList>
            <person name="Chen W."/>
            <person name="Faulkner N.W."/>
            <person name="Hyman M.R."/>
        </authorList>
    </citation>
    <scope>NUCLEOTIDE SEQUENCE [LARGE SCALE GENOMIC DNA]</scope>
    <source>
        <strain evidence="4 5">ENV482</strain>
    </source>
</reference>
<evidence type="ECO:0000313" key="5">
    <source>
        <dbReference type="Proteomes" id="UP000708347"/>
    </source>
</evidence>
<comment type="caution">
    <text evidence="4">The sequence shown here is derived from an EMBL/GenBank/DDBJ whole genome shotgun (WGS) entry which is preliminary data.</text>
</comment>
<dbReference type="SUPFAM" id="SSF51679">
    <property type="entry name" value="Bacterial luciferase-like"/>
    <property type="match status" value="1"/>
</dbReference>
<dbReference type="EMBL" id="VBSB01000010">
    <property type="protein sequence ID" value="NTY61574.1"/>
    <property type="molecule type" value="Genomic_DNA"/>
</dbReference>
<sequence>MLCTTSWRGSRPCTDDDSASHRAATETAITLRRSVRTGDGDDRTEIYLRSYPELDGLASYAARVEEDGWDGLLFTDTQNLSMDVFAALYVSAMSTSQLKLGTAVTNLTTRHPAVVASAFATLHDVSGGRAHIGVGRGDTALKLLGIRPPSAEQFQVQLSHLQSYLRGEAVDVDGFPSRLTWLPLEGQSKVPVNVFGSGPRVVGIGAAQADMVTVTVGAELDSVKHAVSTARDAHAGSGAGELSPLKVGAFVVVAAGTNPEALEVLVRGNASVSAHFQRNALSSLDDRDAQVVRQVSDTYDTYRHGLVHAAQSDSLPLDFLHRFCVIGTPDECIDRLNRLIALGLSHLIVVGGSRDIDRELRQKSDHLIAMEVLPSLRRRSHG</sequence>
<name>A0ABX2K0H6_9MYCO</name>
<dbReference type="Pfam" id="PF00296">
    <property type="entry name" value="Bac_luciferase"/>
    <property type="match status" value="1"/>
</dbReference>
<evidence type="ECO:0000256" key="1">
    <source>
        <dbReference type="ARBA" id="ARBA00023002"/>
    </source>
</evidence>
<dbReference type="InterPro" id="IPR036661">
    <property type="entry name" value="Luciferase-like_sf"/>
</dbReference>
<accession>A0ABX2K0H6</accession>